<dbReference type="InterPro" id="IPR013740">
    <property type="entry name" value="Redoxin"/>
</dbReference>
<evidence type="ECO:0000313" key="2">
    <source>
        <dbReference type="EMBL" id="PDO09751.1"/>
    </source>
</evidence>
<dbReference type="EMBL" id="MOXJ01000029">
    <property type="protein sequence ID" value="PDO09751.1"/>
    <property type="molecule type" value="Genomic_DNA"/>
</dbReference>
<dbReference type="PANTHER" id="PTHR42852:SF12">
    <property type="entry name" value="THIOL-DISULFIDE OXIDOREDUCTASE YKUV"/>
    <property type="match status" value="1"/>
</dbReference>
<protein>
    <submittedName>
        <fullName evidence="2">Thiol-disulfide oxidoreductase</fullName>
    </submittedName>
</protein>
<dbReference type="Proteomes" id="UP000243688">
    <property type="component" value="Unassembled WGS sequence"/>
</dbReference>
<dbReference type="InterPro" id="IPR013766">
    <property type="entry name" value="Thioredoxin_domain"/>
</dbReference>
<gene>
    <name evidence="2" type="ORF">BLM47_11000</name>
</gene>
<dbReference type="Pfam" id="PF08534">
    <property type="entry name" value="Redoxin"/>
    <property type="match status" value="1"/>
</dbReference>
<dbReference type="InterPro" id="IPR050553">
    <property type="entry name" value="Thioredoxin_ResA/DsbE_sf"/>
</dbReference>
<name>A0A2A6DY80_9BACL</name>
<proteinExistence type="predicted"/>
<evidence type="ECO:0000313" key="3">
    <source>
        <dbReference type="Proteomes" id="UP000243688"/>
    </source>
</evidence>
<organism evidence="2 3">
    <name type="scientific">Candidatus Reconcilbacillus cellulovorans</name>
    <dbReference type="NCBI Taxonomy" id="1906605"/>
    <lineage>
        <taxon>Bacteria</taxon>
        <taxon>Bacillati</taxon>
        <taxon>Bacillota</taxon>
        <taxon>Bacilli</taxon>
        <taxon>Bacillales</taxon>
        <taxon>Paenibacillaceae</taxon>
        <taxon>Candidatus Reconcilbacillus</taxon>
    </lineage>
</organism>
<reference evidence="2 3" key="1">
    <citation type="submission" date="2016-12" db="EMBL/GenBank/DDBJ databases">
        <title>Candidatus Reconcilibacillus cellulovorans genome.</title>
        <authorList>
            <person name="Kolinko S."/>
            <person name="Wu Y.-W."/>
            <person name="Tachea F."/>
            <person name="Denzel E."/>
            <person name="Hiras J."/>
            <person name="Baecker N."/>
            <person name="Chan L.J."/>
            <person name="Eichorst S.A."/>
            <person name="Frey D."/>
            <person name="Adams P.D."/>
            <person name="Pray T."/>
            <person name="Tanjore D."/>
            <person name="Petzold C.J."/>
            <person name="Gladden J.M."/>
            <person name="Simmons B.A."/>
            <person name="Singer S.W."/>
        </authorList>
    </citation>
    <scope>NUCLEOTIDE SEQUENCE [LARGE SCALE GENOMIC DNA]</scope>
    <source>
        <strain evidence="2">JTherm</strain>
    </source>
</reference>
<dbReference type="GO" id="GO:0016491">
    <property type="term" value="F:oxidoreductase activity"/>
    <property type="evidence" value="ECO:0007669"/>
    <property type="project" value="InterPro"/>
</dbReference>
<dbReference type="PROSITE" id="PS51352">
    <property type="entry name" value="THIOREDOXIN_2"/>
    <property type="match status" value="1"/>
</dbReference>
<accession>A0A2A6DY80</accession>
<dbReference type="AlphaFoldDB" id="A0A2A6DY80"/>
<evidence type="ECO:0000259" key="1">
    <source>
        <dbReference type="PROSITE" id="PS51352"/>
    </source>
</evidence>
<dbReference type="Gene3D" id="3.40.30.10">
    <property type="entry name" value="Glutaredoxin"/>
    <property type="match status" value="1"/>
</dbReference>
<sequence length="152" mass="17320">MKLRDPLPELRGATEWINGEATNEGLAGKPVLVHFWAVSCYMCKEGLPKLKEWRNTLLRRYGVELVGIHMPRSEEDTDVQAVREAVARYGLEHPIAVDNEHAITDAFQNEYVPAYYLFDEQGQMRFYGAGEKALNLVEQRLHKLFEKGAEAG</sequence>
<dbReference type="SUPFAM" id="SSF52833">
    <property type="entry name" value="Thioredoxin-like"/>
    <property type="match status" value="1"/>
</dbReference>
<comment type="caution">
    <text evidence="2">The sequence shown here is derived from an EMBL/GenBank/DDBJ whole genome shotgun (WGS) entry which is preliminary data.</text>
</comment>
<dbReference type="InterPro" id="IPR036249">
    <property type="entry name" value="Thioredoxin-like_sf"/>
</dbReference>
<dbReference type="PANTHER" id="PTHR42852">
    <property type="entry name" value="THIOL:DISULFIDE INTERCHANGE PROTEIN DSBE"/>
    <property type="match status" value="1"/>
</dbReference>
<feature type="domain" description="Thioredoxin" evidence="1">
    <location>
        <begin position="1"/>
        <end position="146"/>
    </location>
</feature>